<dbReference type="Pfam" id="PF17853">
    <property type="entry name" value="GGDEF_2"/>
    <property type="match status" value="1"/>
</dbReference>
<dbReference type="EMBL" id="CP091430">
    <property type="protein sequence ID" value="UVI33107.1"/>
    <property type="molecule type" value="Genomic_DNA"/>
</dbReference>
<proteinExistence type="inferred from homology"/>
<dbReference type="Proteomes" id="UP001057877">
    <property type="component" value="Chromosome"/>
</dbReference>
<dbReference type="InterPro" id="IPR025736">
    <property type="entry name" value="PucR_C-HTH_dom"/>
</dbReference>
<dbReference type="Gene3D" id="1.10.10.2840">
    <property type="entry name" value="PucR C-terminal helix-turn-helix domain"/>
    <property type="match status" value="1"/>
</dbReference>
<dbReference type="Pfam" id="PF13556">
    <property type="entry name" value="HTH_30"/>
    <property type="match status" value="1"/>
</dbReference>
<evidence type="ECO:0000313" key="4">
    <source>
        <dbReference type="EMBL" id="UVI33107.1"/>
    </source>
</evidence>
<dbReference type="InterPro" id="IPR042070">
    <property type="entry name" value="PucR_C-HTH_sf"/>
</dbReference>
<dbReference type="PANTHER" id="PTHR33744">
    <property type="entry name" value="CARBOHYDRATE DIACID REGULATOR"/>
    <property type="match status" value="1"/>
</dbReference>
<organism evidence="4 5">
    <name type="scientific">Paenibacillus spongiae</name>
    <dbReference type="NCBI Taxonomy" id="2909671"/>
    <lineage>
        <taxon>Bacteria</taxon>
        <taxon>Bacillati</taxon>
        <taxon>Bacillota</taxon>
        <taxon>Bacilli</taxon>
        <taxon>Bacillales</taxon>
        <taxon>Paenibacillaceae</taxon>
        <taxon>Paenibacillus</taxon>
    </lineage>
</organism>
<evidence type="ECO:0000313" key="5">
    <source>
        <dbReference type="Proteomes" id="UP001057877"/>
    </source>
</evidence>
<evidence type="ECO:0000259" key="2">
    <source>
        <dbReference type="Pfam" id="PF13556"/>
    </source>
</evidence>
<gene>
    <name evidence="4" type="ORF">L1F29_15245</name>
</gene>
<dbReference type="InterPro" id="IPR051448">
    <property type="entry name" value="CdaR-like_regulators"/>
</dbReference>
<evidence type="ECO:0000259" key="3">
    <source>
        <dbReference type="Pfam" id="PF17853"/>
    </source>
</evidence>
<reference evidence="4" key="1">
    <citation type="submission" date="2022-01" db="EMBL/GenBank/DDBJ databases">
        <title>Paenibacillus spongiae sp. nov., isolated from marine sponge.</title>
        <authorList>
            <person name="Li Z."/>
            <person name="Zhang M."/>
        </authorList>
    </citation>
    <scope>NUCLEOTIDE SEQUENCE</scope>
    <source>
        <strain evidence="4">PHS-Z3</strain>
    </source>
</reference>
<dbReference type="PANTHER" id="PTHR33744:SF1">
    <property type="entry name" value="DNA-BINDING TRANSCRIPTIONAL ACTIVATOR ADER"/>
    <property type="match status" value="1"/>
</dbReference>
<evidence type="ECO:0000256" key="1">
    <source>
        <dbReference type="ARBA" id="ARBA00006754"/>
    </source>
</evidence>
<accession>A0ABY5SGK0</accession>
<dbReference type="RefSeq" id="WP_258389160.1">
    <property type="nucleotide sequence ID" value="NZ_CP091430.1"/>
</dbReference>
<feature type="domain" description="PucR C-terminal helix-turn-helix" evidence="2">
    <location>
        <begin position="346"/>
        <end position="404"/>
    </location>
</feature>
<comment type="similarity">
    <text evidence="1">Belongs to the CdaR family.</text>
</comment>
<name>A0ABY5SGK0_9BACL</name>
<sequence length="413" mass="47594">MNENHDPFNRSFESLEALADTISEVLHNPVTIEDDNHRLIAYSSHESQTDTARVATIIGRRVPEKVIRALWQDGIMQRIMESEEPVAISAIESVGLGDRLVMAIRKQHKILGYIWVLESDKRLGKEAFDKLKKAAHAATTKLLQLQVKKRKEEKGHEDFFWQLLTGHLSTSAEIREKAAALEIELPRLYRIIVLEFGSEIQDKQQQIEYMLTTTQRVSILFHTIKHNQLILLTGLNQRQYDKESDFGHFEYLFEQMQQRFGFSPSDGGSGSVYDDFILVERSYREALTVLRIKMQFPHETRNVYDYPTLGYYRFLPALLAENRTHPIENQCLKKLREYDSEHNGNLLHTLEVFLSSDSNVKAAAEALHVHINTLSYRLKRIGEIGGIDLDSMDQKVTVFLDFKINKLNGAPLL</sequence>
<dbReference type="InterPro" id="IPR041522">
    <property type="entry name" value="CdaR_GGDEF"/>
</dbReference>
<keyword evidence="5" id="KW-1185">Reference proteome</keyword>
<feature type="domain" description="CdaR GGDEF-like" evidence="3">
    <location>
        <begin position="166"/>
        <end position="292"/>
    </location>
</feature>
<protein>
    <submittedName>
        <fullName evidence="4">PucR family transcriptional regulator</fullName>
    </submittedName>
</protein>